<evidence type="ECO:0000313" key="3">
    <source>
        <dbReference type="Proteomes" id="UP000032025"/>
    </source>
</evidence>
<dbReference type="AlphaFoldDB" id="A0A0C9N7H7"/>
<protein>
    <submittedName>
        <fullName evidence="2">DNA, contig: SP602</fullName>
    </submittedName>
</protein>
<dbReference type="Proteomes" id="UP000032025">
    <property type="component" value="Unassembled WGS sequence"/>
</dbReference>
<gene>
    <name evidence="2" type="ORF">SP6_02_00430</name>
</gene>
<sequence>MIRRDQDYWQRLRKDKRSNWAAGFAAVAGISATVSLIGLLVTGSQYQARENPFYWLLMLPVIWWLSGLGRFEPRAVRFWKPALLLSVIVAAAVLIFAVARGDWIIEAAGSALTLISTAASLFLLHGSLVAREGPAR</sequence>
<keyword evidence="1" id="KW-1133">Transmembrane helix</keyword>
<feature type="transmembrane region" description="Helical" evidence="1">
    <location>
        <begin position="107"/>
        <end position="130"/>
    </location>
</feature>
<proteinExistence type="predicted"/>
<organism evidence="2 3">
    <name type="scientific">Sphingomonas paucimobilis NBRC 13935</name>
    <dbReference type="NCBI Taxonomy" id="1219050"/>
    <lineage>
        <taxon>Bacteria</taxon>
        <taxon>Pseudomonadati</taxon>
        <taxon>Pseudomonadota</taxon>
        <taxon>Alphaproteobacteria</taxon>
        <taxon>Sphingomonadales</taxon>
        <taxon>Sphingomonadaceae</taxon>
        <taxon>Sphingomonas</taxon>
    </lineage>
</organism>
<feature type="transmembrane region" description="Helical" evidence="1">
    <location>
        <begin position="20"/>
        <end position="41"/>
    </location>
</feature>
<keyword evidence="1" id="KW-0812">Transmembrane</keyword>
<keyword evidence="1" id="KW-0472">Membrane</keyword>
<keyword evidence="3" id="KW-1185">Reference proteome</keyword>
<accession>A0A0C9N7H7</accession>
<evidence type="ECO:0000313" key="2">
    <source>
        <dbReference type="EMBL" id="GAN12047.1"/>
    </source>
</evidence>
<dbReference type="EMBL" id="BBJS01000002">
    <property type="protein sequence ID" value="GAN12047.1"/>
    <property type="molecule type" value="Genomic_DNA"/>
</dbReference>
<dbReference type="RefSeq" id="WP_126053410.1">
    <property type="nucleotide sequence ID" value="NZ_BBJS01000002.1"/>
</dbReference>
<feature type="transmembrane region" description="Helical" evidence="1">
    <location>
        <begin position="83"/>
        <end position="101"/>
    </location>
</feature>
<name>A0A0C9N7H7_SPHPI</name>
<feature type="transmembrane region" description="Helical" evidence="1">
    <location>
        <begin position="53"/>
        <end position="71"/>
    </location>
</feature>
<reference evidence="2 3" key="1">
    <citation type="submission" date="2014-08" db="EMBL/GenBank/DDBJ databases">
        <title>Whole genome shotgun sequence of Sphingomonas paucimobilis NBRC 13935.</title>
        <authorList>
            <person name="Hosoyama A."/>
            <person name="Hashimoto M."/>
            <person name="Hosoyama Y."/>
            <person name="Noguchi M."/>
            <person name="Uohara A."/>
            <person name="Ohji S."/>
            <person name="Katano-Makiyama Y."/>
            <person name="Ichikawa N."/>
            <person name="Kimura A."/>
            <person name="Yamazoe A."/>
            <person name="Fujita N."/>
        </authorList>
    </citation>
    <scope>NUCLEOTIDE SEQUENCE [LARGE SCALE GENOMIC DNA]</scope>
    <source>
        <strain evidence="2 3">NBRC 13935</strain>
    </source>
</reference>
<dbReference type="GeneID" id="78526778"/>
<evidence type="ECO:0000256" key="1">
    <source>
        <dbReference type="SAM" id="Phobius"/>
    </source>
</evidence>
<comment type="caution">
    <text evidence="2">The sequence shown here is derived from an EMBL/GenBank/DDBJ whole genome shotgun (WGS) entry which is preliminary data.</text>
</comment>